<gene>
    <name evidence="1" type="ORF">MENT_LOCUS42508</name>
</gene>
<organism evidence="1 2">
    <name type="scientific">Meloidogyne enterolobii</name>
    <name type="common">Root-knot nematode worm</name>
    <name type="synonym">Meloidogyne mayaguensis</name>
    <dbReference type="NCBI Taxonomy" id="390850"/>
    <lineage>
        <taxon>Eukaryota</taxon>
        <taxon>Metazoa</taxon>
        <taxon>Ecdysozoa</taxon>
        <taxon>Nematoda</taxon>
        <taxon>Chromadorea</taxon>
        <taxon>Rhabditida</taxon>
        <taxon>Tylenchina</taxon>
        <taxon>Tylenchomorpha</taxon>
        <taxon>Tylenchoidea</taxon>
        <taxon>Meloidogynidae</taxon>
        <taxon>Meloidogyninae</taxon>
        <taxon>Meloidogyne</taxon>
    </lineage>
</organism>
<sequence>MTIILSKNTFPKLIRCISSQICWLWALGLDLLPTSTERNLHLFVYKGCACSINVGSNPQHITRIIKAKNYTRAADLHKIVQRNISNNTIYELGNLKDGEKIVKFSIWASKNGSHGAITFFNSTDIFLKINFNGSENTSLCLYA</sequence>
<dbReference type="OrthoDB" id="6251307at2759"/>
<evidence type="ECO:0000313" key="2">
    <source>
        <dbReference type="Proteomes" id="UP000580250"/>
    </source>
</evidence>
<proteinExistence type="predicted"/>
<dbReference type="EMBL" id="CAJEWN010000769">
    <property type="protein sequence ID" value="CAD2189767.1"/>
    <property type="molecule type" value="Genomic_DNA"/>
</dbReference>
<name>A0A6V7WS06_MELEN</name>
<protein>
    <submittedName>
        <fullName evidence="1">Uncharacterized protein</fullName>
    </submittedName>
</protein>
<accession>A0A6V7WS06</accession>
<reference evidence="1 2" key="1">
    <citation type="submission" date="2020-08" db="EMBL/GenBank/DDBJ databases">
        <authorList>
            <person name="Koutsovoulos G."/>
            <person name="Danchin GJ E."/>
        </authorList>
    </citation>
    <scope>NUCLEOTIDE SEQUENCE [LARGE SCALE GENOMIC DNA]</scope>
</reference>
<dbReference type="Proteomes" id="UP000580250">
    <property type="component" value="Unassembled WGS sequence"/>
</dbReference>
<dbReference type="AlphaFoldDB" id="A0A6V7WS06"/>
<comment type="caution">
    <text evidence="1">The sequence shown here is derived from an EMBL/GenBank/DDBJ whole genome shotgun (WGS) entry which is preliminary data.</text>
</comment>
<evidence type="ECO:0000313" key="1">
    <source>
        <dbReference type="EMBL" id="CAD2189767.1"/>
    </source>
</evidence>